<evidence type="ECO:0000256" key="2">
    <source>
        <dbReference type="ARBA" id="ARBA00022692"/>
    </source>
</evidence>
<dbReference type="GO" id="GO:0005737">
    <property type="term" value="C:cytoplasm"/>
    <property type="evidence" value="ECO:0007669"/>
    <property type="project" value="TreeGrafter"/>
</dbReference>
<dbReference type="AlphaFoldDB" id="A0A7E6EZN8"/>
<dbReference type="PANTHER" id="PTHR34441">
    <property type="entry name" value="MOTILE SPERM DOMAIN-CONTAINING PROTEIN 1"/>
    <property type="match status" value="1"/>
</dbReference>
<evidence type="ECO:0000259" key="6">
    <source>
        <dbReference type="Pfam" id="PF00635"/>
    </source>
</evidence>
<keyword evidence="2 5" id="KW-0812">Transmembrane</keyword>
<feature type="domain" description="MSP" evidence="6">
    <location>
        <begin position="31"/>
        <end position="120"/>
    </location>
</feature>
<keyword evidence="3 5" id="KW-1133">Transmembrane helix</keyword>
<keyword evidence="4 5" id="KW-0472">Membrane</keyword>
<evidence type="ECO:0000313" key="7">
    <source>
        <dbReference type="Proteomes" id="UP000515154"/>
    </source>
</evidence>
<reference evidence="8" key="1">
    <citation type="submission" date="2025-08" db="UniProtKB">
        <authorList>
            <consortium name="RefSeq"/>
        </authorList>
    </citation>
    <scope>IDENTIFICATION</scope>
</reference>
<keyword evidence="7" id="KW-1185">Reference proteome</keyword>
<dbReference type="PANTHER" id="PTHR34441:SF1">
    <property type="entry name" value="MOTILE SPERM DOMAIN-CONTAINING 1"/>
    <property type="match status" value="1"/>
</dbReference>
<protein>
    <submittedName>
        <fullName evidence="8">Motile sperm domain-containing protein 1 isoform X1</fullName>
    </submittedName>
</protein>
<evidence type="ECO:0000256" key="3">
    <source>
        <dbReference type="ARBA" id="ARBA00022989"/>
    </source>
</evidence>
<dbReference type="GO" id="GO:0016020">
    <property type="term" value="C:membrane"/>
    <property type="evidence" value="ECO:0007669"/>
    <property type="project" value="UniProtKB-SubCell"/>
</dbReference>
<dbReference type="SUPFAM" id="SSF49354">
    <property type="entry name" value="PapD-like"/>
    <property type="match status" value="1"/>
</dbReference>
<dbReference type="InterPro" id="IPR039283">
    <property type="entry name" value="MOSPD1/3"/>
</dbReference>
<accession>A0A7E6EZN8</accession>
<evidence type="ECO:0000313" key="8">
    <source>
        <dbReference type="RefSeq" id="XP_036360778.1"/>
    </source>
</evidence>
<gene>
    <name evidence="8" type="primary">LOC115213850</name>
</gene>
<name>A0A7E6EZN8_9MOLL</name>
<dbReference type="InterPro" id="IPR000535">
    <property type="entry name" value="MSP_dom"/>
</dbReference>
<dbReference type="InterPro" id="IPR013783">
    <property type="entry name" value="Ig-like_fold"/>
</dbReference>
<organism evidence="7 8">
    <name type="scientific">Octopus sinensis</name>
    <name type="common">East Asian common octopus</name>
    <dbReference type="NCBI Taxonomy" id="2607531"/>
    <lineage>
        <taxon>Eukaryota</taxon>
        <taxon>Metazoa</taxon>
        <taxon>Spiralia</taxon>
        <taxon>Lophotrochozoa</taxon>
        <taxon>Mollusca</taxon>
        <taxon>Cephalopoda</taxon>
        <taxon>Coleoidea</taxon>
        <taxon>Octopodiformes</taxon>
        <taxon>Octopoda</taxon>
        <taxon>Incirrata</taxon>
        <taxon>Octopodidae</taxon>
        <taxon>Octopus</taxon>
    </lineage>
</organism>
<evidence type="ECO:0000256" key="1">
    <source>
        <dbReference type="ARBA" id="ARBA00004141"/>
    </source>
</evidence>
<dbReference type="InterPro" id="IPR008962">
    <property type="entry name" value="PapD-like_sf"/>
</dbReference>
<dbReference type="Proteomes" id="UP000515154">
    <property type="component" value="Linkage group LG7"/>
</dbReference>
<dbReference type="Gene3D" id="2.60.40.10">
    <property type="entry name" value="Immunoglobulins"/>
    <property type="match status" value="1"/>
</dbReference>
<evidence type="ECO:0000256" key="5">
    <source>
        <dbReference type="SAM" id="Phobius"/>
    </source>
</evidence>
<feature type="transmembrane region" description="Helical" evidence="5">
    <location>
        <begin position="208"/>
        <end position="226"/>
    </location>
</feature>
<dbReference type="RefSeq" id="XP_036360778.1">
    <property type="nucleotide sequence ID" value="XM_036504885.1"/>
</dbReference>
<proteinExistence type="predicted"/>
<comment type="subcellular location">
    <subcellularLocation>
        <location evidence="1">Membrane</location>
        <topology evidence="1">Multi-pass membrane protein</topology>
    </subcellularLocation>
</comment>
<feature type="transmembrane region" description="Helical" evidence="5">
    <location>
        <begin position="168"/>
        <end position="188"/>
    </location>
</feature>
<evidence type="ECO:0000256" key="4">
    <source>
        <dbReference type="ARBA" id="ARBA00023136"/>
    </source>
</evidence>
<dbReference type="Pfam" id="PF00635">
    <property type="entry name" value="Motile_Sperm"/>
    <property type="match status" value="1"/>
</dbReference>
<sequence length="230" mass="25969">MTRFGTSAVEKLSGVKQMFKLPLEEGKLPVFVFPQSLSFYLDDSITHKQVLTLYNPYDFSIRFKVLGTSPQKYSVDHTEGTVKSKCCVDIVVKHRQLIKSNDEVKDKFLIHIYHHGKNRKTLGKREISATLYSTRVSLGSRLEDNFQALPNGGKVELKQRLVTDDQTLTKWPSMFLISLSMICIAVLMLPNEGTTPDTMVPSFLRVTVNQKCVAAYVLGAITMILLKSYS</sequence>